<dbReference type="AlphaFoldDB" id="A0A445CW25"/>
<proteinExistence type="inferred from homology"/>
<dbReference type="OrthoDB" id="6283463at2759"/>
<dbReference type="Pfam" id="PF03638">
    <property type="entry name" value="TCR"/>
    <property type="match status" value="2"/>
</dbReference>
<feature type="compositionally biased region" description="Low complexity" evidence="4">
    <location>
        <begin position="868"/>
        <end position="877"/>
    </location>
</feature>
<evidence type="ECO:0000256" key="4">
    <source>
        <dbReference type="SAM" id="MobiDB-lite"/>
    </source>
</evidence>
<organism evidence="6 7">
    <name type="scientific">Arachis hypogaea</name>
    <name type="common">Peanut</name>
    <dbReference type="NCBI Taxonomy" id="3818"/>
    <lineage>
        <taxon>Eukaryota</taxon>
        <taxon>Viridiplantae</taxon>
        <taxon>Streptophyta</taxon>
        <taxon>Embryophyta</taxon>
        <taxon>Tracheophyta</taxon>
        <taxon>Spermatophyta</taxon>
        <taxon>Magnoliopsida</taxon>
        <taxon>eudicotyledons</taxon>
        <taxon>Gunneridae</taxon>
        <taxon>Pentapetalae</taxon>
        <taxon>rosids</taxon>
        <taxon>fabids</taxon>
        <taxon>Fabales</taxon>
        <taxon>Fabaceae</taxon>
        <taxon>Papilionoideae</taxon>
        <taxon>50 kb inversion clade</taxon>
        <taxon>dalbergioids sensu lato</taxon>
        <taxon>Dalbergieae</taxon>
        <taxon>Pterocarpus clade</taxon>
        <taxon>Arachis</taxon>
    </lineage>
</organism>
<accession>A0A445CW25</accession>
<dbReference type="EMBL" id="SDMP01000006">
    <property type="protein sequence ID" value="RYR55140.1"/>
    <property type="molecule type" value="Genomic_DNA"/>
</dbReference>
<dbReference type="SMART" id="SM01114">
    <property type="entry name" value="CXC"/>
    <property type="match status" value="2"/>
</dbReference>
<keyword evidence="7" id="KW-1185">Reference proteome</keyword>
<feature type="domain" description="CRC" evidence="5">
    <location>
        <begin position="491"/>
        <end position="618"/>
    </location>
</feature>
<dbReference type="Proteomes" id="UP000289738">
    <property type="component" value="Chromosome A06"/>
</dbReference>
<evidence type="ECO:0000313" key="6">
    <source>
        <dbReference type="EMBL" id="RYR55140.1"/>
    </source>
</evidence>
<dbReference type="InterPro" id="IPR005172">
    <property type="entry name" value="CRC"/>
</dbReference>
<evidence type="ECO:0000256" key="2">
    <source>
        <dbReference type="ARBA" id="ARBA00007267"/>
    </source>
</evidence>
<feature type="compositionally biased region" description="Low complexity" evidence="4">
    <location>
        <begin position="85"/>
        <end position="96"/>
    </location>
</feature>
<name>A0A445CW25_ARAHY</name>
<dbReference type="GO" id="GO:0003700">
    <property type="term" value="F:DNA-binding transcription factor activity"/>
    <property type="evidence" value="ECO:0007669"/>
    <property type="project" value="InterPro"/>
</dbReference>
<sequence>MIMESPEPSKNNATSSASTINAVAINDSPQVQESPFFRFVNNLSPIKQPAKASHVAQGFVGLNSPPLVFTSPRISCHRETHLLERPSCAQSSSRSESQSDNRGKLIEAPGDSAKSTAELPPAGEFITETVKDFDVKNDATTQHCSPPPSVDKYLVDPVDIDQMYSVNPDEKQSNDTESSPSNLAQSKKSISEVDSKDDPCDKADKPLILLEKVDKAQTGPAYVEGHDQITGEKNDVLMALHKRMKDNNDCTSQLLPEQTLQDVKDWEDCDEMVSTSHVGAENVSQDASEVTLKHHGLRRRCLQFEEAASNALGSDKSCMKSNAAPIKIKMVKLSEPGTSSLFTQRCSGNSTVTCPKPSGIGLHLNSIVNAMPPGCAATTGIRSSDCLQGKKSALISINKVENMKGRLTSSNIDGQSLIDSGNESQANISSLPVDSFISGSHSPTEPVAICPESLHDKRKLSPTGDGYPEESKQPSPSKKKKRASSNNDDNGCKRCNCKKSKCLKLYCDCFAAGIYCADDCSCQSCLNRPEYENKVIETRKQIESRNPLAFLPKIVPQSTDRSSNNMEDAILMTPSSARHKRGCNCKRSMCQKKYCECYQAGVGCSSGCRCEGCKNVYGTKEDYVARDHVFNKERMGSRIENEPDGAFLNKLEMVASKSDLYDLPHVSPVTPSLQCSDQGKEAAKFGLHSGQHLPSSETNVDMLPSSANYNKSLENSQSVLANLETDEMLETASYDWQVDCSDVMDQSSPCDLVANILQDTPLSNPESMSSASLFTSSTKECGNIPLSQSQGRIRLISGSSLRWRGSPNTPRVRLGVKHLQSLDSESRLFDIMEDETPDVLKEGLTPTKSVKANSPNQKRVSPPHSRLRGLGSSSSGGFRTGRKFILKSVPSFPPLTPCVESKDNSSEDLGNNAK</sequence>
<evidence type="ECO:0000259" key="5">
    <source>
        <dbReference type="PROSITE" id="PS51634"/>
    </source>
</evidence>
<dbReference type="PANTHER" id="PTHR46159">
    <property type="entry name" value="PROTEIN TESMIN/TSO1-LIKE CXC 2"/>
    <property type="match status" value="1"/>
</dbReference>
<comment type="similarity">
    <text evidence="2">Belongs to the lin-54 family.</text>
</comment>
<dbReference type="GO" id="GO:0005634">
    <property type="term" value="C:nucleus"/>
    <property type="evidence" value="ECO:0007669"/>
    <property type="project" value="UniProtKB-SubCell"/>
</dbReference>
<comment type="subcellular location">
    <subcellularLocation>
        <location evidence="1">Nucleus</location>
    </subcellularLocation>
</comment>
<comment type="caution">
    <text evidence="6">The sequence shown here is derived from an EMBL/GenBank/DDBJ whole genome shotgun (WGS) entry which is preliminary data.</text>
</comment>
<dbReference type="PANTHER" id="PTHR46159:SF6">
    <property type="entry name" value="OS12G0605300 PROTEIN"/>
    <property type="match status" value="1"/>
</dbReference>
<dbReference type="SMR" id="A0A445CW25"/>
<feature type="region of interest" description="Disordered" evidence="4">
    <location>
        <begin position="458"/>
        <end position="490"/>
    </location>
</feature>
<dbReference type="PROSITE" id="PS51634">
    <property type="entry name" value="CRC"/>
    <property type="match status" value="1"/>
</dbReference>
<dbReference type="InterPro" id="IPR044522">
    <property type="entry name" value="TSO1-like"/>
</dbReference>
<feature type="compositionally biased region" description="Polar residues" evidence="4">
    <location>
        <begin position="846"/>
        <end position="859"/>
    </location>
</feature>
<evidence type="ECO:0000313" key="7">
    <source>
        <dbReference type="Proteomes" id="UP000289738"/>
    </source>
</evidence>
<dbReference type="InterPro" id="IPR033467">
    <property type="entry name" value="Tesmin/TSO1-like_CXC"/>
</dbReference>
<evidence type="ECO:0000256" key="3">
    <source>
        <dbReference type="ARBA" id="ARBA00023242"/>
    </source>
</evidence>
<reference evidence="6 7" key="1">
    <citation type="submission" date="2019-01" db="EMBL/GenBank/DDBJ databases">
        <title>Sequencing of cultivated peanut Arachis hypogaea provides insights into genome evolution and oil improvement.</title>
        <authorList>
            <person name="Chen X."/>
        </authorList>
    </citation>
    <scope>NUCLEOTIDE SEQUENCE [LARGE SCALE GENOMIC DNA]</scope>
    <source>
        <strain evidence="7">cv. Fuhuasheng</strain>
        <tissue evidence="6">Leaves</tissue>
    </source>
</reference>
<feature type="region of interest" description="Disordered" evidence="4">
    <location>
        <begin position="83"/>
        <end position="122"/>
    </location>
</feature>
<feature type="compositionally biased region" description="Polar residues" evidence="4">
    <location>
        <begin position="175"/>
        <end position="188"/>
    </location>
</feature>
<protein>
    <recommendedName>
        <fullName evidence="5">CRC domain-containing protein</fullName>
    </recommendedName>
</protein>
<dbReference type="Gramene" id="arahy.Tifrunner.gnm2.ann2.Ah06g388400.1">
    <property type="protein sequence ID" value="arahy.Tifrunner.gnm2.ann2.Ah06g388400.1-CDS"/>
    <property type="gene ID" value="arahy.Tifrunner.gnm2.ann2.Ah06g388400"/>
</dbReference>
<feature type="region of interest" description="Disordered" evidence="4">
    <location>
        <begin position="843"/>
        <end position="914"/>
    </location>
</feature>
<gene>
    <name evidence="6" type="ORF">Ahy_A06g030390</name>
</gene>
<feature type="compositionally biased region" description="Basic and acidic residues" evidence="4">
    <location>
        <begin position="189"/>
        <end position="202"/>
    </location>
</feature>
<dbReference type="STRING" id="3818.A0A445CW25"/>
<keyword evidence="3" id="KW-0539">Nucleus</keyword>
<feature type="region of interest" description="Disordered" evidence="4">
    <location>
        <begin position="165"/>
        <end position="202"/>
    </location>
</feature>
<evidence type="ECO:0000256" key="1">
    <source>
        <dbReference type="ARBA" id="ARBA00004123"/>
    </source>
</evidence>